<keyword evidence="3" id="KW-1185">Reference proteome</keyword>
<dbReference type="Proteomes" id="UP000756346">
    <property type="component" value="Unassembled WGS sequence"/>
</dbReference>
<feature type="compositionally biased region" description="Basic and acidic residues" evidence="1">
    <location>
        <begin position="1328"/>
        <end position="1337"/>
    </location>
</feature>
<dbReference type="GeneID" id="70180855"/>
<name>A0A9P9BJL2_9PEZI</name>
<protein>
    <submittedName>
        <fullName evidence="2">Uncharacterized protein</fullName>
    </submittedName>
</protein>
<dbReference type="OrthoDB" id="10000387at2759"/>
<dbReference type="RefSeq" id="XP_046008906.1">
    <property type="nucleotide sequence ID" value="XM_046151309.1"/>
</dbReference>
<accession>A0A9P9BJL2</accession>
<sequence length="1355" mass="148916">MDKIRKVVFDPLATSKEQIRQILLGFPVGTAHPFSADKILLCRTTETDVEEIDVSTFPEDYFYNAVDLGEMGEVLLQRMAGWPELGVFSEYQIIQAPASTFTVPIVEGQMSILAVSERKPTYYDLCLADPATSRTSCYSSKNTLKGVTHSGDRNHGANLLQHIVLWRPEGADDLELCVFISGFQYTKITRFLGTHPALMVADHDAKMLYLIPVPLDSATIGDATICCPLVIRRRGNELVCSILQKATTDNDKMCSGSSLKSPCFAEALERAVFEVEAAADPTSTDEAAEDQSRADETTAKAALPSDNGTENLTSAILSKSTAIIATTGTPVPAALLSDSTQLIRFGTGLEFELDDAAASPSTTSSEVVLPCVFGTQLEGPVLLATGTLPRNTQPLFPDSPSLRKYYSSLSQVVVVVDERMTDNARTLAGPWRINALFIVQSAPARGAAKQQQKQPQNADEVIEMLNGTNINAVTALAGPQSLVLVRLAGRYYFYRGLGNPEHFDTAKLAFGDDVTQAVTPLLEQLAAASKNDNNDNNKSDGDEQRVSLVHPLAPRILDTSDPSTLPIILPRAGKTIHASDLEPLFADASMDDIRALQEDIASAVPQLQLILGQKELQALGASLVATLSAKINTIVAPLRTAYLEFLRDEQKGQSDESSRRERQQKKAAMLGKLKKETLERQKVLGPAISAFASMVSARTTSKRTHDLKRLVRQSQIQGNVKATESMTFETLAELLETHASEMGVMLVNIEEDEYRELLGTLKDAKRVDASASCNLDSRVLHLDGFDAGILIEQSQNDHKGPLQRLSTSVTATRPTMALPFLNQEHGDDGSMLAWACWDEFVNLDSPYTTRWLDKCNEPHIAALRIITRETLGEAMISRDHNYGSGSSEIGTLMSALLMASMAKLAAMRTTAPTVVDKAEDTVTRLMRGLFGNLLTIAGSGLKPMSMVWQLFGLNPQYDVPSGEAEWAWYETVTALYPFTGWPLPQFHGNLEKLLDKVVLRVITKNEDTAGLKQNRLEEFVQCCKLRNVQLAHSRTIVTVLMRHMMATTKDDASRDETQNLPAIAERLLNHVPQSLAQQSGSYHRMISYLKHLAEGNPRNKHGDLILAGVYSKRSAAFADLKLEIAKACKAKDWQQARHAVKELMDKHGDIAAMWGLDANEMPLQNRQAYKDLLADSKEPDRDLYTRVVSDAERKRQPWQVGKKGQFGDDLVPLDESLVHKLLTGQQIEAITTEPDGPPGSIDTASTSAVEGKPKTVEEEFAELESAMVPAFLKAMQKPMTAEDVCHMLAVPVSTMRVIIQTLAPEQPELVWEELPLNYKRVMLSLVKDRSSRSESRPTRRLLQIGSGKQRALSGK</sequence>
<reference evidence="2" key="1">
    <citation type="journal article" date="2021" name="Nat. Commun.">
        <title>Genetic determinants of endophytism in the Arabidopsis root mycobiome.</title>
        <authorList>
            <person name="Mesny F."/>
            <person name="Miyauchi S."/>
            <person name="Thiergart T."/>
            <person name="Pickel B."/>
            <person name="Atanasova L."/>
            <person name="Karlsson M."/>
            <person name="Huettel B."/>
            <person name="Barry K.W."/>
            <person name="Haridas S."/>
            <person name="Chen C."/>
            <person name="Bauer D."/>
            <person name="Andreopoulos W."/>
            <person name="Pangilinan J."/>
            <person name="LaButti K."/>
            <person name="Riley R."/>
            <person name="Lipzen A."/>
            <person name="Clum A."/>
            <person name="Drula E."/>
            <person name="Henrissat B."/>
            <person name="Kohler A."/>
            <person name="Grigoriev I.V."/>
            <person name="Martin F.M."/>
            <person name="Hacquard S."/>
        </authorList>
    </citation>
    <scope>NUCLEOTIDE SEQUENCE</scope>
    <source>
        <strain evidence="2">MPI-CAGE-CH-0230</strain>
    </source>
</reference>
<dbReference type="EMBL" id="JAGTJQ010000008">
    <property type="protein sequence ID" value="KAH7025689.1"/>
    <property type="molecule type" value="Genomic_DNA"/>
</dbReference>
<feature type="region of interest" description="Disordered" evidence="1">
    <location>
        <begin position="278"/>
        <end position="306"/>
    </location>
</feature>
<proteinExistence type="predicted"/>
<feature type="region of interest" description="Disordered" evidence="1">
    <location>
        <begin position="1328"/>
        <end position="1355"/>
    </location>
</feature>
<evidence type="ECO:0000313" key="3">
    <source>
        <dbReference type="Proteomes" id="UP000756346"/>
    </source>
</evidence>
<organism evidence="2 3">
    <name type="scientific">Microdochium trichocladiopsis</name>
    <dbReference type="NCBI Taxonomy" id="1682393"/>
    <lineage>
        <taxon>Eukaryota</taxon>
        <taxon>Fungi</taxon>
        <taxon>Dikarya</taxon>
        <taxon>Ascomycota</taxon>
        <taxon>Pezizomycotina</taxon>
        <taxon>Sordariomycetes</taxon>
        <taxon>Xylariomycetidae</taxon>
        <taxon>Xylariales</taxon>
        <taxon>Microdochiaceae</taxon>
        <taxon>Microdochium</taxon>
    </lineage>
</organism>
<comment type="caution">
    <text evidence="2">The sequence shown here is derived from an EMBL/GenBank/DDBJ whole genome shotgun (WGS) entry which is preliminary data.</text>
</comment>
<feature type="region of interest" description="Disordered" evidence="1">
    <location>
        <begin position="1230"/>
        <end position="1252"/>
    </location>
</feature>
<evidence type="ECO:0000256" key="1">
    <source>
        <dbReference type="SAM" id="MobiDB-lite"/>
    </source>
</evidence>
<evidence type="ECO:0000313" key="2">
    <source>
        <dbReference type="EMBL" id="KAH7025689.1"/>
    </source>
</evidence>
<gene>
    <name evidence="2" type="ORF">B0I36DRAFT_272233</name>
</gene>